<protein>
    <submittedName>
        <fullName evidence="1">E3 ubiquitin-protein ligase HOS1</fullName>
    </submittedName>
</protein>
<dbReference type="PANTHER" id="PTHR47358">
    <property type="entry name" value="E3 UBIQUITIN-PROTEIN LIGASE HOS1"/>
    <property type="match status" value="1"/>
</dbReference>
<dbReference type="PANTHER" id="PTHR47358:SF2">
    <property type="entry name" value="E3 UBIQUITIN-PROTEIN LIGASE HOS1"/>
    <property type="match status" value="1"/>
</dbReference>
<accession>A0ABR2LRB5</accession>
<evidence type="ECO:0000313" key="2">
    <source>
        <dbReference type="Proteomes" id="UP001412067"/>
    </source>
</evidence>
<sequence>MVVGNLIYIACTVTEGISSKILQHGRSCSYSIHYGLRVCLAERHNNGMQPISLPLRQIEKSTGGGKAATVNLPATDTHPKVAQVLLERKRSDVALTVLRCTGHDGFSGYDNSVDDEGKFVSLEEALTVLRVRTECGLLTEALCA</sequence>
<dbReference type="Proteomes" id="UP001412067">
    <property type="component" value="Unassembled WGS sequence"/>
</dbReference>
<keyword evidence="2" id="KW-1185">Reference proteome</keyword>
<gene>
    <name evidence="1" type="primary">HOS1</name>
    <name evidence="1" type="ORF">KSP40_PGU022322</name>
</gene>
<comment type="caution">
    <text evidence="1">The sequence shown here is derived from an EMBL/GenBank/DDBJ whole genome shotgun (WGS) entry which is preliminary data.</text>
</comment>
<name>A0ABR2LRB5_9ASPA</name>
<evidence type="ECO:0000313" key="1">
    <source>
        <dbReference type="EMBL" id="KAK8948072.1"/>
    </source>
</evidence>
<dbReference type="InterPro" id="IPR044718">
    <property type="entry name" value="HOS1"/>
</dbReference>
<proteinExistence type="predicted"/>
<reference evidence="1 2" key="1">
    <citation type="journal article" date="2022" name="Nat. Plants">
        <title>Genomes of leafy and leafless Platanthera orchids illuminate the evolution of mycoheterotrophy.</title>
        <authorList>
            <person name="Li M.H."/>
            <person name="Liu K.W."/>
            <person name="Li Z."/>
            <person name="Lu H.C."/>
            <person name="Ye Q.L."/>
            <person name="Zhang D."/>
            <person name="Wang J.Y."/>
            <person name="Li Y.F."/>
            <person name="Zhong Z.M."/>
            <person name="Liu X."/>
            <person name="Yu X."/>
            <person name="Liu D.K."/>
            <person name="Tu X.D."/>
            <person name="Liu B."/>
            <person name="Hao Y."/>
            <person name="Liao X.Y."/>
            <person name="Jiang Y.T."/>
            <person name="Sun W.H."/>
            <person name="Chen J."/>
            <person name="Chen Y.Q."/>
            <person name="Ai Y."/>
            <person name="Zhai J.W."/>
            <person name="Wu S.S."/>
            <person name="Zhou Z."/>
            <person name="Hsiao Y.Y."/>
            <person name="Wu W.L."/>
            <person name="Chen Y.Y."/>
            <person name="Lin Y.F."/>
            <person name="Hsu J.L."/>
            <person name="Li C.Y."/>
            <person name="Wang Z.W."/>
            <person name="Zhao X."/>
            <person name="Zhong W.Y."/>
            <person name="Ma X.K."/>
            <person name="Ma L."/>
            <person name="Huang J."/>
            <person name="Chen G.Z."/>
            <person name="Huang M.Z."/>
            <person name="Huang L."/>
            <person name="Peng D.H."/>
            <person name="Luo Y.B."/>
            <person name="Zou S.Q."/>
            <person name="Chen S.P."/>
            <person name="Lan S."/>
            <person name="Tsai W.C."/>
            <person name="Van de Peer Y."/>
            <person name="Liu Z.J."/>
        </authorList>
    </citation>
    <scope>NUCLEOTIDE SEQUENCE [LARGE SCALE GENOMIC DNA]</scope>
    <source>
        <strain evidence="1">Lor288</strain>
    </source>
</reference>
<organism evidence="1 2">
    <name type="scientific">Platanthera guangdongensis</name>
    <dbReference type="NCBI Taxonomy" id="2320717"/>
    <lineage>
        <taxon>Eukaryota</taxon>
        <taxon>Viridiplantae</taxon>
        <taxon>Streptophyta</taxon>
        <taxon>Embryophyta</taxon>
        <taxon>Tracheophyta</taxon>
        <taxon>Spermatophyta</taxon>
        <taxon>Magnoliopsida</taxon>
        <taxon>Liliopsida</taxon>
        <taxon>Asparagales</taxon>
        <taxon>Orchidaceae</taxon>
        <taxon>Orchidoideae</taxon>
        <taxon>Orchideae</taxon>
        <taxon>Orchidinae</taxon>
        <taxon>Platanthera</taxon>
    </lineage>
</organism>
<dbReference type="EMBL" id="JBBWWR010000016">
    <property type="protein sequence ID" value="KAK8948072.1"/>
    <property type="molecule type" value="Genomic_DNA"/>
</dbReference>